<feature type="compositionally biased region" description="Low complexity" evidence="2">
    <location>
        <begin position="729"/>
        <end position="741"/>
    </location>
</feature>
<feature type="coiled-coil region" evidence="1">
    <location>
        <begin position="245"/>
        <end position="272"/>
    </location>
</feature>
<feature type="compositionally biased region" description="Polar residues" evidence="2">
    <location>
        <begin position="860"/>
        <end position="877"/>
    </location>
</feature>
<feature type="compositionally biased region" description="Polar residues" evidence="2">
    <location>
        <begin position="812"/>
        <end position="823"/>
    </location>
</feature>
<feature type="region of interest" description="Disordered" evidence="2">
    <location>
        <begin position="773"/>
        <end position="877"/>
    </location>
</feature>
<dbReference type="RefSeq" id="XP_068363345.1">
    <property type="nucleotide sequence ID" value="XM_068501432.1"/>
</dbReference>
<feature type="compositionally biased region" description="Basic and acidic residues" evidence="2">
    <location>
        <begin position="167"/>
        <end position="178"/>
    </location>
</feature>
<feature type="compositionally biased region" description="Polar residues" evidence="2">
    <location>
        <begin position="719"/>
        <end position="728"/>
    </location>
</feature>
<reference evidence="3" key="1">
    <citation type="submission" date="2016-10" db="EMBL/GenBank/DDBJ databases">
        <authorList>
            <person name="Benchimol M."/>
            <person name="Almeida L.G."/>
            <person name="Vasconcelos A.T."/>
            <person name="Perreira-Neves A."/>
            <person name="Rosa I.A."/>
            <person name="Tasca T."/>
            <person name="Bogo M.R."/>
            <person name="de Souza W."/>
        </authorList>
    </citation>
    <scope>NUCLEOTIDE SEQUENCE [LARGE SCALE GENOMIC DNA]</scope>
    <source>
        <strain evidence="3">K</strain>
    </source>
</reference>
<feature type="compositionally biased region" description="Low complexity" evidence="2">
    <location>
        <begin position="682"/>
        <end position="710"/>
    </location>
</feature>
<feature type="compositionally biased region" description="Basic and acidic residues" evidence="2">
    <location>
        <begin position="833"/>
        <end position="847"/>
    </location>
</feature>
<feature type="region of interest" description="Disordered" evidence="2">
    <location>
        <begin position="160"/>
        <end position="185"/>
    </location>
</feature>
<feature type="coiled-coil region" evidence="1">
    <location>
        <begin position="32"/>
        <end position="111"/>
    </location>
</feature>
<feature type="compositionally biased region" description="Polar residues" evidence="2">
    <location>
        <begin position="487"/>
        <end position="522"/>
    </location>
</feature>
<feature type="compositionally biased region" description="Polar residues" evidence="2">
    <location>
        <begin position="414"/>
        <end position="438"/>
    </location>
</feature>
<keyword evidence="4" id="KW-1185">Reference proteome</keyword>
<feature type="coiled-coil region" evidence="1">
    <location>
        <begin position="879"/>
        <end position="906"/>
    </location>
</feature>
<name>A0A1J4KFK8_9EUKA</name>
<feature type="region of interest" description="Disordered" evidence="2">
    <location>
        <begin position="542"/>
        <end position="590"/>
    </location>
</feature>
<feature type="compositionally biased region" description="Polar residues" evidence="2">
    <location>
        <begin position="746"/>
        <end position="759"/>
    </location>
</feature>
<evidence type="ECO:0000256" key="2">
    <source>
        <dbReference type="SAM" id="MobiDB-lite"/>
    </source>
</evidence>
<feature type="region of interest" description="Disordered" evidence="2">
    <location>
        <begin position="649"/>
        <end position="759"/>
    </location>
</feature>
<evidence type="ECO:0000313" key="3">
    <source>
        <dbReference type="EMBL" id="OHT10209.1"/>
    </source>
</evidence>
<dbReference type="VEuPathDB" id="TrichDB:TRFO_20492"/>
<feature type="region of interest" description="Disordered" evidence="2">
    <location>
        <begin position="487"/>
        <end position="526"/>
    </location>
</feature>
<protein>
    <submittedName>
        <fullName evidence="3">Uncharacterized protein</fullName>
    </submittedName>
</protein>
<feature type="compositionally biased region" description="Low complexity" evidence="2">
    <location>
        <begin position="542"/>
        <end position="552"/>
    </location>
</feature>
<dbReference type="AlphaFoldDB" id="A0A1J4KFK8"/>
<gene>
    <name evidence="3" type="ORF">TRFO_20492</name>
</gene>
<dbReference type="EMBL" id="MLAK01000617">
    <property type="protein sequence ID" value="OHT10209.1"/>
    <property type="molecule type" value="Genomic_DNA"/>
</dbReference>
<feature type="coiled-coil region" evidence="1">
    <location>
        <begin position="445"/>
        <end position="479"/>
    </location>
</feature>
<feature type="compositionally biased region" description="Polar residues" evidence="2">
    <location>
        <begin position="554"/>
        <end position="568"/>
    </location>
</feature>
<accession>A0A1J4KFK8</accession>
<evidence type="ECO:0000313" key="4">
    <source>
        <dbReference type="Proteomes" id="UP000179807"/>
    </source>
</evidence>
<dbReference type="OrthoDB" id="10664343at2759"/>
<evidence type="ECO:0000256" key="1">
    <source>
        <dbReference type="SAM" id="Coils"/>
    </source>
</evidence>
<keyword evidence="1" id="KW-0175">Coiled coil</keyword>
<organism evidence="3 4">
    <name type="scientific">Tritrichomonas foetus</name>
    <dbReference type="NCBI Taxonomy" id="1144522"/>
    <lineage>
        <taxon>Eukaryota</taxon>
        <taxon>Metamonada</taxon>
        <taxon>Parabasalia</taxon>
        <taxon>Tritrichomonadida</taxon>
        <taxon>Tritrichomonadidae</taxon>
        <taxon>Tritrichomonas</taxon>
    </lineage>
</organism>
<sequence length="1091" mass="121238">MDSSSINDVDEALNSDQLISVQVDTHSVKEVLTELSVRLENAHQQISTLQEMKEINDINDRLDKLVEQMESVQLRSARPRISEGANIEDITEELDKQFEELRSKLQKMIDDSKSAQRPEIERMIDNAIESYKKENLQFIANAFPSMTLYNSLLARVEDLEAGSRSTSKKDSRKEDKPRQLTSTRANEFLEQLQVMQNQIEMMKKRIGDTDMHQSEFQSKFLNVLKRIDDQEDKLEKSDRTLFVVEEKLNLHQEESEKRLKALEDLTLNLSNNANNTKVATNEILKEIETKSGNVSEDAATIISKMMPLISELQEKQIILESKVKEQDEIIKNLKESNMTIANRSKPPSTVPSPSHNNKPVVTFAIAESDPLYVNNQSSNKVKDDNKLFGNARERNFIRNTSFTRFDHPAHSKKNLTFSTNTPPNGTASPKTPLSMTNTPRDHQSFKELSHHLNDTDTKLTELENEIINLKAVVEDLNNGVKSEIVLTTNTESQDPDVQQDNMANSSKPEEPGSQQVQQSNQPGARKSELLAGNSIIRTLSSSSLRSKSAAKSNLFETPSKQPTKTITETAPKEPPQQQNISETTNNNNNNQQCIEKTEVNEDVIQTNSPNNEEEDHPIDDFTIDDFGNLSRHVASLEMRVNALENRSPVRFMSPEDSPFGSTGGSRALTPVSAVESPQRSLNSEVPSSVQNSSNSSSNNQTPNESNNQSNITDKRPGSSVETQSNGNAETSTSKTVSTTESPPKPATNNRKVTFNSRSVQTYEDTECQVVFTDDRATSPAATSNKESSKSDSLAPANATQPNIDEERMARSNFISNEQQSSVSDDAPLSSARLESEPETQPKGKTMELRLSTPVHDDISAQRTPHSRNTSSRGNSSAMYDELNKNLDEVKGTVARLEEEIKSKQDLQTVSKENPDFITNILDQVRFEVDQRLMGLTPKVVQDLNSFAPLPVVKKIAENFQISIDELDSQIAHVKEFLKNLVTRNDLDAMMDKLNVGDNASGNTAGARLALRCLLCGKPASCVTGMITESEMARLLGTPPQCGISAAKTRNSTNTNYVLTYGRGTAYSLNKKTAKLKTAQLPPMDPPTTSSS</sequence>
<comment type="caution">
    <text evidence="3">The sequence shown here is derived from an EMBL/GenBank/DDBJ whole genome shotgun (WGS) entry which is preliminary data.</text>
</comment>
<proteinExistence type="predicted"/>
<feature type="compositionally biased region" description="Low complexity" evidence="2">
    <location>
        <begin position="576"/>
        <end position="590"/>
    </location>
</feature>
<dbReference type="Proteomes" id="UP000179807">
    <property type="component" value="Unassembled WGS sequence"/>
</dbReference>
<feature type="region of interest" description="Disordered" evidence="2">
    <location>
        <begin position="407"/>
        <end position="441"/>
    </location>
</feature>
<dbReference type="GeneID" id="94836136"/>